<sequence>MKSRVWLVSLLTVSTLGIGTLPTRADEATVQQCSQDIVITGNDNYAQQGCTQVNVQNREGRSRRSNTGRVLTGTQRVDILGDYNETHQNINQRNTESDRQPRARRRYR</sequence>
<keyword evidence="2" id="KW-0732">Signal</keyword>
<accession>A0A2T1C948</accession>
<keyword evidence="4" id="KW-1185">Reference proteome</keyword>
<feature type="region of interest" description="Disordered" evidence="1">
    <location>
        <begin position="81"/>
        <end position="108"/>
    </location>
</feature>
<evidence type="ECO:0000313" key="3">
    <source>
        <dbReference type="EMBL" id="PSB04764.1"/>
    </source>
</evidence>
<gene>
    <name evidence="3" type="ORF">C7B64_02795</name>
</gene>
<reference evidence="3 4" key="2">
    <citation type="submission" date="2018-03" db="EMBL/GenBank/DDBJ databases">
        <title>The ancient ancestry and fast evolution of plastids.</title>
        <authorList>
            <person name="Moore K.R."/>
            <person name="Magnabosco C."/>
            <person name="Momper L."/>
            <person name="Gold D.A."/>
            <person name="Bosak T."/>
            <person name="Fournier G.P."/>
        </authorList>
    </citation>
    <scope>NUCLEOTIDE SEQUENCE [LARGE SCALE GENOMIC DNA]</scope>
    <source>
        <strain evidence="3 4">CCAP 1448/3</strain>
    </source>
</reference>
<comment type="caution">
    <text evidence="3">The sequence shown here is derived from an EMBL/GenBank/DDBJ whole genome shotgun (WGS) entry which is preliminary data.</text>
</comment>
<feature type="signal peptide" evidence="2">
    <location>
        <begin position="1"/>
        <end position="25"/>
    </location>
</feature>
<protein>
    <submittedName>
        <fullName evidence="3">Uncharacterized protein</fullName>
    </submittedName>
</protein>
<evidence type="ECO:0000256" key="2">
    <source>
        <dbReference type="SAM" id="SignalP"/>
    </source>
</evidence>
<proteinExistence type="predicted"/>
<feature type="chain" id="PRO_5015411363" evidence="2">
    <location>
        <begin position="26"/>
        <end position="108"/>
    </location>
</feature>
<dbReference type="EMBL" id="PVWJ01000008">
    <property type="protein sequence ID" value="PSB04764.1"/>
    <property type="molecule type" value="Genomic_DNA"/>
</dbReference>
<organism evidence="3 4">
    <name type="scientific">Merismopedia glauca CCAP 1448/3</name>
    <dbReference type="NCBI Taxonomy" id="1296344"/>
    <lineage>
        <taxon>Bacteria</taxon>
        <taxon>Bacillati</taxon>
        <taxon>Cyanobacteriota</taxon>
        <taxon>Cyanophyceae</taxon>
        <taxon>Synechococcales</taxon>
        <taxon>Merismopediaceae</taxon>
        <taxon>Merismopedia</taxon>
    </lineage>
</organism>
<dbReference type="RefSeq" id="WP_106287137.1">
    <property type="nucleotide sequence ID" value="NZ_CAWNTC010000163.1"/>
</dbReference>
<dbReference type="AlphaFoldDB" id="A0A2T1C948"/>
<reference evidence="3 4" key="1">
    <citation type="submission" date="2018-02" db="EMBL/GenBank/DDBJ databases">
        <authorList>
            <person name="Cohen D.B."/>
            <person name="Kent A.D."/>
        </authorList>
    </citation>
    <scope>NUCLEOTIDE SEQUENCE [LARGE SCALE GENOMIC DNA]</scope>
    <source>
        <strain evidence="3 4">CCAP 1448/3</strain>
    </source>
</reference>
<name>A0A2T1C948_9CYAN</name>
<evidence type="ECO:0000256" key="1">
    <source>
        <dbReference type="SAM" id="MobiDB-lite"/>
    </source>
</evidence>
<dbReference type="Proteomes" id="UP000238762">
    <property type="component" value="Unassembled WGS sequence"/>
</dbReference>
<evidence type="ECO:0000313" key="4">
    <source>
        <dbReference type="Proteomes" id="UP000238762"/>
    </source>
</evidence>